<accession>A0A402BH38</accession>
<proteinExistence type="predicted"/>
<evidence type="ECO:0000313" key="3">
    <source>
        <dbReference type="Proteomes" id="UP000287171"/>
    </source>
</evidence>
<keyword evidence="1" id="KW-1133">Transmembrane helix</keyword>
<sequence length="183" mass="21424">MERNLPAEAYQLAEHYQLGSPGRRYGADGWQLLSLLAFCAFWLLLFVSLILMLMLCYQGVILPSPGFIVLGLSVATLTVVLLVLLTRMLLQRISLFRHARIYMCEHGFIFLNKRQELSIRWDQIEHIETIVSRTKFRNETTQFLLVNGQRVNISTSWNRRLPTLIRYRVTLYRNRLKQVHSEG</sequence>
<protein>
    <recommendedName>
        <fullName evidence="4">DUF304 domain-containing protein</fullName>
    </recommendedName>
</protein>
<gene>
    <name evidence="2" type="ORF">KDA_61230</name>
</gene>
<dbReference type="AlphaFoldDB" id="A0A402BH38"/>
<keyword evidence="3" id="KW-1185">Reference proteome</keyword>
<dbReference type="EMBL" id="BIFT01000002">
    <property type="protein sequence ID" value="GCE30639.1"/>
    <property type="molecule type" value="Genomic_DNA"/>
</dbReference>
<keyword evidence="1" id="KW-0812">Transmembrane</keyword>
<keyword evidence="1" id="KW-0472">Membrane</keyword>
<dbReference type="RefSeq" id="WP_126630702.1">
    <property type="nucleotide sequence ID" value="NZ_BIFT01000002.1"/>
</dbReference>
<comment type="caution">
    <text evidence="2">The sequence shown here is derived from an EMBL/GenBank/DDBJ whole genome shotgun (WGS) entry which is preliminary data.</text>
</comment>
<feature type="transmembrane region" description="Helical" evidence="1">
    <location>
        <begin position="32"/>
        <end position="55"/>
    </location>
</feature>
<evidence type="ECO:0000313" key="2">
    <source>
        <dbReference type="EMBL" id="GCE30639.1"/>
    </source>
</evidence>
<evidence type="ECO:0008006" key="4">
    <source>
        <dbReference type="Google" id="ProtNLM"/>
    </source>
</evidence>
<organism evidence="2 3">
    <name type="scientific">Dictyobacter alpinus</name>
    <dbReference type="NCBI Taxonomy" id="2014873"/>
    <lineage>
        <taxon>Bacteria</taxon>
        <taxon>Bacillati</taxon>
        <taxon>Chloroflexota</taxon>
        <taxon>Ktedonobacteria</taxon>
        <taxon>Ktedonobacterales</taxon>
        <taxon>Dictyobacteraceae</taxon>
        <taxon>Dictyobacter</taxon>
    </lineage>
</organism>
<evidence type="ECO:0000256" key="1">
    <source>
        <dbReference type="SAM" id="Phobius"/>
    </source>
</evidence>
<dbReference type="Pfam" id="PF20226">
    <property type="entry name" value="DUF6585"/>
    <property type="match status" value="1"/>
</dbReference>
<reference evidence="3" key="1">
    <citation type="submission" date="2018-12" db="EMBL/GenBank/DDBJ databases">
        <title>Tengunoibacter tsumagoiensis gen. nov., sp. nov., Dictyobacter kobayashii sp. nov., D. alpinus sp. nov., and D. joshuensis sp. nov. and description of Dictyobacteraceae fam. nov. within the order Ktedonobacterales isolated from Tengu-no-mugimeshi.</title>
        <authorList>
            <person name="Wang C.M."/>
            <person name="Zheng Y."/>
            <person name="Sakai Y."/>
            <person name="Toyoda A."/>
            <person name="Minakuchi Y."/>
            <person name="Abe K."/>
            <person name="Yokota A."/>
            <person name="Yabe S."/>
        </authorList>
    </citation>
    <scope>NUCLEOTIDE SEQUENCE [LARGE SCALE GENOMIC DNA]</scope>
    <source>
        <strain evidence="3">Uno16</strain>
    </source>
</reference>
<feature type="transmembrane region" description="Helical" evidence="1">
    <location>
        <begin position="67"/>
        <end position="90"/>
    </location>
</feature>
<dbReference type="Proteomes" id="UP000287171">
    <property type="component" value="Unassembled WGS sequence"/>
</dbReference>
<name>A0A402BH38_9CHLR</name>
<dbReference type="InterPro" id="IPR046492">
    <property type="entry name" value="DUF6585"/>
</dbReference>